<feature type="domain" description="FAD-binding" evidence="4">
    <location>
        <begin position="86"/>
        <end position="122"/>
    </location>
</feature>
<evidence type="ECO:0000313" key="6">
    <source>
        <dbReference type="Ensembl" id="ENSAPLP00000017424.1"/>
    </source>
</evidence>
<proteinExistence type="predicted"/>
<feature type="domain" description="[F-actin]-monooxygenase MICAL1-3-like Rossman" evidence="5">
    <location>
        <begin position="241"/>
        <end position="283"/>
    </location>
</feature>
<keyword evidence="7" id="KW-1185">Reference proteome</keyword>
<name>A0A493SUZ4_ANAPP</name>
<evidence type="ECO:0000259" key="4">
    <source>
        <dbReference type="Pfam" id="PF01494"/>
    </source>
</evidence>
<dbReference type="PANTHER" id="PTHR23167">
    <property type="entry name" value="CALPONIN HOMOLOGY DOMAIN-CONTAINING PROTEIN DDB_G0272472-RELATED"/>
    <property type="match status" value="1"/>
</dbReference>
<reference evidence="6" key="2">
    <citation type="submission" date="2025-08" db="UniProtKB">
        <authorList>
            <consortium name="Ensembl"/>
        </authorList>
    </citation>
    <scope>IDENTIFICATION</scope>
</reference>
<evidence type="ECO:0000256" key="1">
    <source>
        <dbReference type="ARBA" id="ARBA00004496"/>
    </source>
</evidence>
<dbReference type="Proteomes" id="UP000016666">
    <property type="component" value="Unassembled WGS sequence"/>
</dbReference>
<feature type="compositionally biased region" description="Low complexity" evidence="3">
    <location>
        <begin position="340"/>
        <end position="356"/>
    </location>
</feature>
<dbReference type="InterPro" id="IPR002938">
    <property type="entry name" value="FAD-bd"/>
</dbReference>
<keyword evidence="2" id="KW-0963">Cytoplasm</keyword>
<protein>
    <submittedName>
        <fullName evidence="6">Uncharacterized protein</fullName>
    </submittedName>
</protein>
<feature type="region of interest" description="Disordered" evidence="3">
    <location>
        <begin position="281"/>
        <end position="356"/>
    </location>
</feature>
<dbReference type="Gene3D" id="3.50.50.60">
    <property type="entry name" value="FAD/NAD(P)-binding domain"/>
    <property type="match status" value="1"/>
</dbReference>
<dbReference type="STRING" id="8840.ENSAPLP00000017424"/>
<dbReference type="GO" id="GO:0005737">
    <property type="term" value="C:cytoplasm"/>
    <property type="evidence" value="ECO:0007669"/>
    <property type="project" value="UniProtKB-SubCell"/>
</dbReference>
<dbReference type="InterPro" id="IPR050540">
    <property type="entry name" value="F-actin_Monoox_Mical"/>
</dbReference>
<dbReference type="InterPro" id="IPR057494">
    <property type="entry name" value="Rossman_Mical"/>
</dbReference>
<dbReference type="GO" id="GO:0071949">
    <property type="term" value="F:FAD binding"/>
    <property type="evidence" value="ECO:0007669"/>
    <property type="project" value="InterPro"/>
</dbReference>
<sequence>MSVPDGEPANPAHALFESFLRAGQCQEVLSCFEELCRQLGLQGSGLQLYHGLKAGLNYWNAKALWSKLDKKAGHKDYDQGTACANTKCLVVGAGPCGLRVAIELALLGARVVLVEKRDAFSRNNVLHLWPFTIHDLRALGAKKFYGRFCTGTLDHISIRQLQLILLKVALLLGVEVHINVQFKDLLPAPRRDPPLSAGGWRAVLQPSSSPLSHYEFDVLISAGGGKFVPEGFKRKETRGKVAIGITTNFINRHSRAEVEVSEISGVARIYNQKFFQNLYNKTGRWSPSDDRGPGGSHLSPGAPRMSPLGWDACPRTVPPCRGHLVAPRGSAQPLPHRQVSTWKTSSTTRTTPTTSS</sequence>
<evidence type="ECO:0000259" key="5">
    <source>
        <dbReference type="Pfam" id="PF25413"/>
    </source>
</evidence>
<evidence type="ECO:0000256" key="3">
    <source>
        <dbReference type="SAM" id="MobiDB-lite"/>
    </source>
</evidence>
<dbReference type="OMA" id="IPIKMCA"/>
<reference evidence="6" key="3">
    <citation type="submission" date="2025-09" db="UniProtKB">
        <authorList>
            <consortium name="Ensembl"/>
        </authorList>
    </citation>
    <scope>IDENTIFICATION</scope>
</reference>
<dbReference type="GeneTree" id="ENSGT00940000159117"/>
<evidence type="ECO:0000313" key="7">
    <source>
        <dbReference type="Proteomes" id="UP000016666"/>
    </source>
</evidence>
<dbReference type="Pfam" id="PF25413">
    <property type="entry name" value="Rossman_Mical"/>
    <property type="match status" value="1"/>
</dbReference>
<dbReference type="InterPro" id="IPR036188">
    <property type="entry name" value="FAD/NAD-bd_sf"/>
</dbReference>
<dbReference type="Ensembl" id="ENSAPLT00000026876.1">
    <property type="protein sequence ID" value="ENSAPLP00000017424.1"/>
    <property type="gene ID" value="ENSAPLG00000028476.1"/>
</dbReference>
<comment type="subcellular location">
    <subcellularLocation>
        <location evidence="1">Cytoplasm</location>
    </subcellularLocation>
</comment>
<dbReference type="SUPFAM" id="SSF51905">
    <property type="entry name" value="FAD/NAD(P)-binding domain"/>
    <property type="match status" value="1"/>
</dbReference>
<organism evidence="6 7">
    <name type="scientific">Anas platyrhynchos platyrhynchos</name>
    <name type="common">Northern mallard</name>
    <dbReference type="NCBI Taxonomy" id="8840"/>
    <lineage>
        <taxon>Eukaryota</taxon>
        <taxon>Metazoa</taxon>
        <taxon>Chordata</taxon>
        <taxon>Craniata</taxon>
        <taxon>Vertebrata</taxon>
        <taxon>Euteleostomi</taxon>
        <taxon>Archelosauria</taxon>
        <taxon>Archosauria</taxon>
        <taxon>Dinosauria</taxon>
        <taxon>Saurischia</taxon>
        <taxon>Theropoda</taxon>
        <taxon>Coelurosauria</taxon>
        <taxon>Aves</taxon>
        <taxon>Neognathae</taxon>
        <taxon>Galloanserae</taxon>
        <taxon>Anseriformes</taxon>
        <taxon>Anatidae</taxon>
        <taxon>Anatinae</taxon>
        <taxon>Anas</taxon>
    </lineage>
</organism>
<dbReference type="PANTHER" id="PTHR23167:SF35">
    <property type="entry name" value="[F-ACTIN]-MONOOXYGENASE MICAL1"/>
    <property type="match status" value="1"/>
</dbReference>
<accession>A0A493SUZ4</accession>
<dbReference type="AlphaFoldDB" id="A0A493SUZ4"/>
<reference evidence="7" key="1">
    <citation type="submission" date="2017-10" db="EMBL/GenBank/DDBJ databases">
        <title>A new Pekin duck reference genome.</title>
        <authorList>
            <person name="Hou Z.-C."/>
            <person name="Zhou Z.-K."/>
            <person name="Zhu F."/>
            <person name="Hou S.-S."/>
        </authorList>
    </citation>
    <scope>NUCLEOTIDE SEQUENCE [LARGE SCALE GENOMIC DNA]</scope>
</reference>
<evidence type="ECO:0000256" key="2">
    <source>
        <dbReference type="ARBA" id="ARBA00022490"/>
    </source>
</evidence>
<dbReference type="Pfam" id="PF01494">
    <property type="entry name" value="FAD_binding_3"/>
    <property type="match status" value="1"/>
</dbReference>